<dbReference type="RefSeq" id="WP_058481769.1">
    <property type="nucleotide sequence ID" value="NZ_CAAAIQ010000005.1"/>
</dbReference>
<dbReference type="GO" id="GO:0016597">
    <property type="term" value="F:amino acid binding"/>
    <property type="evidence" value="ECO:0007669"/>
    <property type="project" value="TreeGrafter"/>
</dbReference>
<evidence type="ECO:0000256" key="1">
    <source>
        <dbReference type="ARBA" id="ARBA00008532"/>
    </source>
</evidence>
<reference evidence="4 5" key="1">
    <citation type="submission" date="2015-11" db="EMBL/GenBank/DDBJ databases">
        <title>Genomic analysis of 38 Legionella species identifies large and diverse effector repertoires.</title>
        <authorList>
            <person name="Burstein D."/>
            <person name="Amaro F."/>
            <person name="Zusman T."/>
            <person name="Lifshitz Z."/>
            <person name="Cohen O."/>
            <person name="Gilbert J.A."/>
            <person name="Pupko T."/>
            <person name="Shuman H.A."/>
            <person name="Segal G."/>
        </authorList>
    </citation>
    <scope>NUCLEOTIDE SEQUENCE [LARGE SCALE GENOMIC DNA]</scope>
    <source>
        <strain evidence="4 5">ATCC 51914</strain>
    </source>
</reference>
<evidence type="ECO:0000256" key="2">
    <source>
        <dbReference type="ARBA" id="ARBA00022801"/>
    </source>
</evidence>
<dbReference type="OrthoDB" id="9790596at2"/>
<feature type="active site" description="Nucleophile" evidence="3">
    <location>
        <position position="250"/>
    </location>
</feature>
<dbReference type="Pfam" id="PF19420">
    <property type="entry name" value="DDAH_eukar"/>
    <property type="match status" value="1"/>
</dbReference>
<name>A0A0W1A1F8_9GAMM</name>
<feature type="active site" description="Proton donor" evidence="3">
    <location>
        <position position="163"/>
    </location>
</feature>
<dbReference type="SUPFAM" id="SSF55909">
    <property type="entry name" value="Pentein"/>
    <property type="match status" value="1"/>
</dbReference>
<dbReference type="STRING" id="66969.Lwal_3185"/>
<dbReference type="PANTHER" id="PTHR12737:SF9">
    <property type="entry name" value="DIMETHYLARGININASE"/>
    <property type="match status" value="1"/>
</dbReference>
<gene>
    <name evidence="4" type="ORF">Lwal_3185</name>
</gene>
<organism evidence="4 5">
    <name type="scientific">Legionella waltersii</name>
    <dbReference type="NCBI Taxonomy" id="66969"/>
    <lineage>
        <taxon>Bacteria</taxon>
        <taxon>Pseudomonadati</taxon>
        <taxon>Pseudomonadota</taxon>
        <taxon>Gammaproteobacteria</taxon>
        <taxon>Legionellales</taxon>
        <taxon>Legionellaceae</taxon>
        <taxon>Legionella</taxon>
    </lineage>
</organism>
<dbReference type="GO" id="GO:0000052">
    <property type="term" value="P:citrulline metabolic process"/>
    <property type="evidence" value="ECO:0007669"/>
    <property type="project" value="TreeGrafter"/>
</dbReference>
<dbReference type="GO" id="GO:0045429">
    <property type="term" value="P:positive regulation of nitric oxide biosynthetic process"/>
    <property type="evidence" value="ECO:0007669"/>
    <property type="project" value="TreeGrafter"/>
</dbReference>
<accession>A0A0W1A1F8</accession>
<dbReference type="InterPro" id="IPR033199">
    <property type="entry name" value="DDAH-like"/>
</dbReference>
<dbReference type="EMBL" id="LNZB01000060">
    <property type="protein sequence ID" value="KTD75144.1"/>
    <property type="molecule type" value="Genomic_DNA"/>
</dbReference>
<comment type="similarity">
    <text evidence="1">Belongs to the DDAH family.</text>
</comment>
<evidence type="ECO:0000256" key="3">
    <source>
        <dbReference type="PIRSR" id="PIRSR633199-1"/>
    </source>
</evidence>
<proteinExistence type="inferred from homology"/>
<comment type="caution">
    <text evidence="4">The sequence shown here is derived from an EMBL/GenBank/DDBJ whole genome shotgun (WGS) entry which is preliminary data.</text>
</comment>
<keyword evidence="2 4" id="KW-0378">Hydrolase</keyword>
<dbReference type="PATRIC" id="fig|66969.6.peg.3473"/>
<dbReference type="GO" id="GO:0016403">
    <property type="term" value="F:dimethylargininase activity"/>
    <property type="evidence" value="ECO:0007669"/>
    <property type="project" value="TreeGrafter"/>
</dbReference>
<sequence>MFTNAIVRTPSASLINGITTSAHLGKPNYEQALIQHQEYINALVDCGLKITKLPPLEEFPDSCFVEDVALLTEHFAVLTRPGALTRRNEVEEIRDAVQSFYSDAIYTINSPGTLEAGDVMRADNHFFIGLSQRTNPEGAAQLKNYLTQHGFTASTVQLSEYLHLKTGASYLDQNRLLVTGELTNRSEFKEFNQIRIDKKEEYAANCILINGTVLMPKGYPETFQALTELNYTIIEIDLSEFRKIDGGLSCLSLRF</sequence>
<evidence type="ECO:0000313" key="5">
    <source>
        <dbReference type="Proteomes" id="UP000054729"/>
    </source>
</evidence>
<keyword evidence="5" id="KW-1185">Reference proteome</keyword>
<dbReference type="Proteomes" id="UP000054729">
    <property type="component" value="Unassembled WGS sequence"/>
</dbReference>
<evidence type="ECO:0000313" key="4">
    <source>
        <dbReference type="EMBL" id="KTD75144.1"/>
    </source>
</evidence>
<dbReference type="Gene3D" id="3.75.10.10">
    <property type="entry name" value="L-arginine/glycine Amidinotransferase, Chain A"/>
    <property type="match status" value="1"/>
</dbReference>
<dbReference type="AlphaFoldDB" id="A0A0W1A1F8"/>
<protein>
    <submittedName>
        <fullName evidence="4">NG,NG-dimethylarginine dimethylaminohydrolase</fullName>
    </submittedName>
</protein>
<dbReference type="GO" id="GO:0006525">
    <property type="term" value="P:arginine metabolic process"/>
    <property type="evidence" value="ECO:0007669"/>
    <property type="project" value="TreeGrafter"/>
</dbReference>
<dbReference type="PANTHER" id="PTHR12737">
    <property type="entry name" value="DIMETHYLARGININE DIMETHYLAMINOHYDROLASE"/>
    <property type="match status" value="1"/>
</dbReference>